<dbReference type="AlphaFoldDB" id="A0A450V9U4"/>
<name>A0A450V9U4_9GAMM</name>
<dbReference type="EMBL" id="CAADFJ010000090">
    <property type="protein sequence ID" value="VFK02424.1"/>
    <property type="molecule type" value="Genomic_DNA"/>
</dbReference>
<evidence type="ECO:0000313" key="2">
    <source>
        <dbReference type="EMBL" id="VFJ96485.1"/>
    </source>
</evidence>
<gene>
    <name evidence="3" type="ORF">BECKH772A_GA0070896_102312</name>
    <name evidence="2" type="ORF">BECKH772B_GA0070898_1009213</name>
    <name evidence="4" type="ORF">BECKH772C_GA0070978_1009013</name>
</gene>
<evidence type="ECO:0000256" key="1">
    <source>
        <dbReference type="SAM" id="MobiDB-lite"/>
    </source>
</evidence>
<dbReference type="EMBL" id="CAADFG010000231">
    <property type="protein sequence ID" value="VFK01540.1"/>
    <property type="molecule type" value="Genomic_DNA"/>
</dbReference>
<accession>A0A450V9U4</accession>
<evidence type="ECO:0000313" key="3">
    <source>
        <dbReference type="EMBL" id="VFK01540.1"/>
    </source>
</evidence>
<protein>
    <submittedName>
        <fullName evidence="3">Predicted nucleic acid-binding protein, contains PIN domain</fullName>
    </submittedName>
</protein>
<sequence>MMKPSIYIETSIPSFYYEVRTEADNVARRQWTREWWDEHLSGYDAYTSEAVIEELEGGSFPGKVNALELMEELPLLDINEPIIDIVATYISHRVMPNDPAGDALHLAVASFHKCDFFARSHAPAWEPEGSFSFPSSSSGMQSRKLQLPTEQQP</sequence>
<proteinExistence type="predicted"/>
<feature type="region of interest" description="Disordered" evidence="1">
    <location>
        <begin position="128"/>
        <end position="153"/>
    </location>
</feature>
<dbReference type="InterPro" id="IPR029060">
    <property type="entry name" value="PIN-like_dom_sf"/>
</dbReference>
<dbReference type="SUPFAM" id="SSF88723">
    <property type="entry name" value="PIN domain-like"/>
    <property type="match status" value="1"/>
</dbReference>
<evidence type="ECO:0000313" key="4">
    <source>
        <dbReference type="EMBL" id="VFK02424.1"/>
    </source>
</evidence>
<feature type="compositionally biased region" description="Polar residues" evidence="1">
    <location>
        <begin position="140"/>
        <end position="153"/>
    </location>
</feature>
<dbReference type="EMBL" id="CAADFI010000092">
    <property type="protein sequence ID" value="VFJ96485.1"/>
    <property type="molecule type" value="Genomic_DNA"/>
</dbReference>
<feature type="compositionally biased region" description="Low complexity" evidence="1">
    <location>
        <begin position="128"/>
        <end position="139"/>
    </location>
</feature>
<reference evidence="3" key="1">
    <citation type="submission" date="2019-02" db="EMBL/GenBank/DDBJ databases">
        <authorList>
            <person name="Gruber-Vodicka R. H."/>
            <person name="Seah K. B. B."/>
        </authorList>
    </citation>
    <scope>NUCLEOTIDE SEQUENCE</scope>
    <source>
        <strain evidence="4">BECK_SA2B12</strain>
        <strain evidence="3">BECK_SA2B15</strain>
        <strain evidence="2">BECK_SA2B20</strain>
    </source>
</reference>
<organism evidence="3">
    <name type="scientific">Candidatus Kentrum eta</name>
    <dbReference type="NCBI Taxonomy" id="2126337"/>
    <lineage>
        <taxon>Bacteria</taxon>
        <taxon>Pseudomonadati</taxon>
        <taxon>Pseudomonadota</taxon>
        <taxon>Gammaproteobacteria</taxon>
        <taxon>Candidatus Kentrum</taxon>
    </lineage>
</organism>